<keyword evidence="2" id="KW-0732">Signal</keyword>
<dbReference type="EMBL" id="CAVNYO010000131">
    <property type="protein sequence ID" value="CAK5267708.1"/>
    <property type="molecule type" value="Genomic_DNA"/>
</dbReference>
<accession>A0AAD2HWT9</accession>
<sequence length="407" mass="43923">MHFISTSFALAGILAGVVTSAPTTRKIADYKGRMLELPRGTATNLTRIVTAANSSSIDQNWLFLYAMHGDENEYEVTSAAPSSNYSVLWYIPGHEAGHTHAAPDIVGARGLYEHTFWDVTPVATPRKGYQFVDKPTGKWAMSSSRSGKVRILLRFISVTELRARTGCPVDGRAAEGKQGTQGTGLPAHYAFGLYLSAEFIDIVTSQMNHEYSPYLLVYTHLHIMNTPSRNTEGNADLPTRKEPLLRTDVKKPLASTRLNRLIYLLILLSTAMSAYYTYRVVQWKTDVGGWWNLAMGVRPPTAHSDPRPNSKSKSTPSSETVEDRISALADALGMPSADLASAIAGAVRAYVPPASLSSIAAHQTGEAVKVLLDTDPEVGAQRGAGDDAGYAATLASGMGSFVGMDEP</sequence>
<evidence type="ECO:0000313" key="3">
    <source>
        <dbReference type="EMBL" id="CAK5267708.1"/>
    </source>
</evidence>
<keyword evidence="5" id="KW-1185">Reference proteome</keyword>
<proteinExistence type="predicted"/>
<feature type="compositionally biased region" description="Polar residues" evidence="1">
    <location>
        <begin position="307"/>
        <end position="319"/>
    </location>
</feature>
<evidence type="ECO:0000256" key="2">
    <source>
        <dbReference type="SAM" id="SignalP"/>
    </source>
</evidence>
<name>A0AAD2HWT9_9AGAR</name>
<gene>
    <name evidence="3" type="ORF">MYCIT1_LOCUS10443</name>
    <name evidence="4" type="ORF">MYCIT1_LOCUS36402</name>
</gene>
<dbReference type="EMBL" id="CAVNYO010000472">
    <property type="protein sequence ID" value="CAK5283679.1"/>
    <property type="molecule type" value="Genomic_DNA"/>
</dbReference>
<feature type="chain" id="PRO_5042440796" evidence="2">
    <location>
        <begin position="21"/>
        <end position="407"/>
    </location>
</feature>
<evidence type="ECO:0000313" key="5">
    <source>
        <dbReference type="Proteomes" id="UP001295794"/>
    </source>
</evidence>
<dbReference type="Proteomes" id="UP001295794">
    <property type="component" value="Unassembled WGS sequence"/>
</dbReference>
<organism evidence="4 5">
    <name type="scientific">Mycena citricolor</name>
    <dbReference type="NCBI Taxonomy" id="2018698"/>
    <lineage>
        <taxon>Eukaryota</taxon>
        <taxon>Fungi</taxon>
        <taxon>Dikarya</taxon>
        <taxon>Basidiomycota</taxon>
        <taxon>Agaricomycotina</taxon>
        <taxon>Agaricomycetes</taxon>
        <taxon>Agaricomycetidae</taxon>
        <taxon>Agaricales</taxon>
        <taxon>Marasmiineae</taxon>
        <taxon>Mycenaceae</taxon>
        <taxon>Mycena</taxon>
    </lineage>
</organism>
<evidence type="ECO:0000256" key="1">
    <source>
        <dbReference type="SAM" id="MobiDB-lite"/>
    </source>
</evidence>
<dbReference type="AlphaFoldDB" id="A0AAD2HWT9"/>
<protein>
    <submittedName>
        <fullName evidence="4">Uncharacterized protein</fullName>
    </submittedName>
</protein>
<feature type="signal peptide" evidence="2">
    <location>
        <begin position="1"/>
        <end position="20"/>
    </location>
</feature>
<evidence type="ECO:0000313" key="4">
    <source>
        <dbReference type="EMBL" id="CAK5283679.1"/>
    </source>
</evidence>
<feature type="region of interest" description="Disordered" evidence="1">
    <location>
        <begin position="299"/>
        <end position="320"/>
    </location>
</feature>
<reference evidence="4" key="1">
    <citation type="submission" date="2023-11" db="EMBL/GenBank/DDBJ databases">
        <authorList>
            <person name="De Vega J J."/>
            <person name="De Vega J J."/>
        </authorList>
    </citation>
    <scope>NUCLEOTIDE SEQUENCE</scope>
</reference>
<comment type="caution">
    <text evidence="4">The sequence shown here is derived from an EMBL/GenBank/DDBJ whole genome shotgun (WGS) entry which is preliminary data.</text>
</comment>